<dbReference type="EMBL" id="KX857216">
    <property type="protein sequence ID" value="ARF02778.1"/>
    <property type="molecule type" value="Genomic_DNA"/>
</dbReference>
<dbReference type="Gene3D" id="1.25.40.20">
    <property type="entry name" value="Ankyrin repeat-containing domain"/>
    <property type="match status" value="2"/>
</dbReference>
<feature type="repeat" description="ANK" evidence="3">
    <location>
        <begin position="169"/>
        <end position="197"/>
    </location>
</feature>
<reference evidence="4 5" key="1">
    <citation type="journal article" date="2017" name="BMC Genomics">
        <title>Genomic characterization of two novel pathogenic avipoxviruses isolated from pacific shearwaters (Ardenna spp.).</title>
        <authorList>
            <person name="Sarker S."/>
            <person name="Das S."/>
            <person name="Lavers J.L."/>
            <person name="Hutton I."/>
            <person name="Helbig K."/>
            <person name="Imbery J."/>
            <person name="Upton C."/>
            <person name="Raidal S.R."/>
        </authorList>
    </citation>
    <scope>NUCLEOTIDE SEQUENCE [LARGE SCALE GENOMIC DNA]</scope>
    <source>
        <strain evidence="4 5">SWPV-1</strain>
    </source>
</reference>
<feature type="repeat" description="ANK" evidence="3">
    <location>
        <begin position="198"/>
        <end position="230"/>
    </location>
</feature>
<dbReference type="InterPro" id="IPR002110">
    <property type="entry name" value="Ankyrin_rpt"/>
</dbReference>
<dbReference type="PROSITE" id="PS50088">
    <property type="entry name" value="ANK_REPEAT"/>
    <property type="match status" value="6"/>
</dbReference>
<keyword evidence="2 3" id="KW-0040">ANK repeat</keyword>
<feature type="repeat" description="ANK" evidence="3">
    <location>
        <begin position="69"/>
        <end position="101"/>
    </location>
</feature>
<evidence type="ECO:0000313" key="4">
    <source>
        <dbReference type="EMBL" id="ARF02778.1"/>
    </source>
</evidence>
<feature type="repeat" description="ANK" evidence="3">
    <location>
        <begin position="36"/>
        <end position="68"/>
    </location>
</feature>
<feature type="repeat" description="ANK" evidence="3">
    <location>
        <begin position="104"/>
        <end position="136"/>
    </location>
</feature>
<dbReference type="SMART" id="SM00248">
    <property type="entry name" value="ANK"/>
    <property type="match status" value="7"/>
</dbReference>
<dbReference type="Pfam" id="PF12796">
    <property type="entry name" value="Ank_2"/>
    <property type="match status" value="3"/>
</dbReference>
<dbReference type="PRINTS" id="PR01415">
    <property type="entry name" value="ANKYRIN"/>
</dbReference>
<dbReference type="Proteomes" id="UP000315116">
    <property type="component" value="Segment"/>
</dbReference>
<dbReference type="InterPro" id="IPR051165">
    <property type="entry name" value="Multifunctional_ANK_Repeat"/>
</dbReference>
<proteinExistence type="predicted"/>
<gene>
    <name evidence="4" type="primary">SWPV1-204</name>
</gene>
<accession>A0A1V0S828</accession>
<evidence type="ECO:0000256" key="2">
    <source>
        <dbReference type="ARBA" id="ARBA00023043"/>
    </source>
</evidence>
<name>A0A1V0S828_CNPV</name>
<dbReference type="SUPFAM" id="SSF48403">
    <property type="entry name" value="Ankyrin repeat"/>
    <property type="match status" value="1"/>
</dbReference>
<evidence type="ECO:0000256" key="3">
    <source>
        <dbReference type="PROSITE-ProRule" id="PRU00023"/>
    </source>
</evidence>
<organism evidence="4 5">
    <name type="scientific">Shearwaterpox virus</name>
    <dbReference type="NCBI Taxonomy" id="1974596"/>
    <lineage>
        <taxon>Viruses</taxon>
        <taxon>Varidnaviria</taxon>
        <taxon>Bamfordvirae</taxon>
        <taxon>Nucleocytoviricota</taxon>
        <taxon>Pokkesviricetes</taxon>
        <taxon>Chitovirales</taxon>
        <taxon>Poxviridae</taxon>
        <taxon>Chordopoxvirinae</taxon>
        <taxon>Avipoxvirus</taxon>
        <taxon>Avipoxvirus canarypox</taxon>
        <taxon>Canarypox virus</taxon>
    </lineage>
</organism>
<evidence type="ECO:0000313" key="5">
    <source>
        <dbReference type="Proteomes" id="UP000315116"/>
    </source>
</evidence>
<protein>
    <submittedName>
        <fullName evidence="4">SWPV1-204</fullName>
    </submittedName>
</protein>
<evidence type="ECO:0000256" key="1">
    <source>
        <dbReference type="ARBA" id="ARBA00022737"/>
    </source>
</evidence>
<dbReference type="PANTHER" id="PTHR24123">
    <property type="entry name" value="ANKYRIN REPEAT-CONTAINING"/>
    <property type="match status" value="1"/>
</dbReference>
<dbReference type="PROSITE" id="PS50297">
    <property type="entry name" value="ANK_REP_REGION"/>
    <property type="match status" value="5"/>
</dbReference>
<feature type="repeat" description="ANK" evidence="3">
    <location>
        <begin position="231"/>
        <end position="263"/>
    </location>
</feature>
<dbReference type="PANTHER" id="PTHR24123:SF33">
    <property type="entry name" value="PROTEIN HOS4"/>
    <property type="match status" value="1"/>
</dbReference>
<dbReference type="InterPro" id="IPR036770">
    <property type="entry name" value="Ankyrin_rpt-contain_sf"/>
</dbReference>
<sequence length="423" mass="48149">MSTSTTDLLEAIKVGSIPKVIEIAVSGVDLDEVDEHGYSPLHYAVKYGKLYIARILLTLGADPDTYSEKASSPLHLAVKVQNIDMVKLLLEYCAHVNIYEERQELLTPINHAVRAENIEIVKLLIEHNADINNTTPIIDAINKKNVDIIRLLLASGAFLEYGYSFYDYPLHCAVKTGDPEVVKELLLAGAETMVRDIERMTPLHIAVALGYTDIVKLLLEFGAETDVKDNCGYTPLMYSIDRENAELVDILLKYWADTTMSSISNVKNLNTLEGLIIAKLLIANILVRSGKLNDSYELLSNTLLKKYRETCESEITKIKSKWSDSEKICVPDIFVNLDEKIVSKYLKRTEIHNLIIYKHLIESLKENGILEKVNENVKTSENKPMKYEISWIELPFRARNLLYRLYNFKSIMEKRIKNICCKM</sequence>
<keyword evidence="1" id="KW-0677">Repeat</keyword>